<comment type="pathway">
    <text evidence="8">Lipid metabolism; fatty acid biosynthesis.</text>
</comment>
<dbReference type="SUPFAM" id="SSF51735">
    <property type="entry name" value="NAD(P)-binding Rossmann-fold domains"/>
    <property type="match status" value="1"/>
</dbReference>
<name>A0A1G1KYH3_9BACT</name>
<comment type="function">
    <text evidence="1 8">Catalyzes the NADPH-dependent reduction of beta-ketoacyl-ACP substrates to beta-hydroxyacyl-ACP products, the first reductive step in the elongation cycle of fatty acid biosynthesis.</text>
</comment>
<dbReference type="AlphaFoldDB" id="A0A1G1KYH3"/>
<comment type="caution">
    <text evidence="10">The sequence shown here is derived from an EMBL/GenBank/DDBJ whole genome shotgun (WGS) entry which is preliminary data.</text>
</comment>
<dbReference type="Pfam" id="PF13561">
    <property type="entry name" value="adh_short_C2"/>
    <property type="match status" value="1"/>
</dbReference>
<comment type="subunit">
    <text evidence="8">Homotetramer.</text>
</comment>
<sequence>MLLKDKVAVITGSGRGIGKAIAEKFAKEGAKLVLCDINEDWVKLASEEFKEKYGTQSIYFSFDVRDAEKIDACVKKILDTFQRIDILLNNAGITRDQLLMMMPEKDWDDVLSINLKSVFLFTKAVTRPMIKQRWGRIINMASVVGVMGNAGQANYAASKGGVIAFTKSVAKELAKRNVNSNAIAPGFIMTDMTKKLDEKVQEAVKQNIPLGRFGDPEEVANLALFLASDLSNYITGQVIHVDGGLVM</sequence>
<dbReference type="PANTHER" id="PTHR42879">
    <property type="entry name" value="3-OXOACYL-(ACYL-CARRIER-PROTEIN) REDUCTASE"/>
    <property type="match status" value="1"/>
</dbReference>
<evidence type="ECO:0000256" key="5">
    <source>
        <dbReference type="ARBA" id="ARBA00048508"/>
    </source>
</evidence>
<evidence type="ECO:0000256" key="2">
    <source>
        <dbReference type="ARBA" id="ARBA00006484"/>
    </source>
</evidence>
<dbReference type="EC" id="1.1.1.100" evidence="8"/>
<dbReference type="GO" id="GO:0006633">
    <property type="term" value="P:fatty acid biosynthetic process"/>
    <property type="evidence" value="ECO:0007669"/>
    <property type="project" value="UniProtKB-UniPathway"/>
</dbReference>
<keyword evidence="3 7" id="KW-0521">NADP</keyword>
<dbReference type="NCBIfam" id="TIGR01830">
    <property type="entry name" value="3oxo_ACP_reduc"/>
    <property type="match status" value="1"/>
</dbReference>
<proteinExistence type="inferred from homology"/>
<reference evidence="10 11" key="1">
    <citation type="journal article" date="2016" name="Nat. Commun.">
        <title>Thousands of microbial genomes shed light on interconnected biogeochemical processes in an aquifer system.</title>
        <authorList>
            <person name="Anantharaman K."/>
            <person name="Brown C.T."/>
            <person name="Hug L.A."/>
            <person name="Sharon I."/>
            <person name="Castelle C.J."/>
            <person name="Probst A.J."/>
            <person name="Thomas B.C."/>
            <person name="Singh A."/>
            <person name="Wilkins M.J."/>
            <person name="Karaoz U."/>
            <person name="Brodie E.L."/>
            <person name="Williams K.H."/>
            <person name="Hubbard S.S."/>
            <person name="Banfield J.F."/>
        </authorList>
    </citation>
    <scope>NUCLEOTIDE SEQUENCE [LARGE SCALE GENOMIC DNA]</scope>
</reference>
<evidence type="ECO:0000256" key="4">
    <source>
        <dbReference type="ARBA" id="ARBA00023002"/>
    </source>
</evidence>
<evidence type="ECO:0000256" key="6">
    <source>
        <dbReference type="PIRSR" id="PIRSR611284-1"/>
    </source>
</evidence>
<dbReference type="InterPro" id="IPR011284">
    <property type="entry name" value="3oxo_ACP_reduc"/>
</dbReference>
<accession>A0A1G1KYH3</accession>
<dbReference type="PANTHER" id="PTHR42879:SF2">
    <property type="entry name" value="3-OXOACYL-[ACYL-CARRIER-PROTEIN] REDUCTASE FABG"/>
    <property type="match status" value="1"/>
</dbReference>
<dbReference type="SMART" id="SM00822">
    <property type="entry name" value="PKS_KR"/>
    <property type="match status" value="1"/>
</dbReference>
<dbReference type="InterPro" id="IPR036291">
    <property type="entry name" value="NAD(P)-bd_dom_sf"/>
</dbReference>
<dbReference type="PRINTS" id="PR00080">
    <property type="entry name" value="SDRFAMILY"/>
</dbReference>
<feature type="binding site" evidence="7">
    <location>
        <position position="90"/>
    </location>
    <ligand>
        <name>NADP(+)</name>
        <dbReference type="ChEBI" id="CHEBI:58349"/>
    </ligand>
</feature>
<evidence type="ECO:0000256" key="3">
    <source>
        <dbReference type="ARBA" id="ARBA00022857"/>
    </source>
</evidence>
<comment type="catalytic activity">
    <reaction evidence="5 8">
        <text>a (3R)-hydroxyacyl-[ACP] + NADP(+) = a 3-oxoacyl-[ACP] + NADPH + H(+)</text>
        <dbReference type="Rhea" id="RHEA:17397"/>
        <dbReference type="Rhea" id="RHEA-COMP:9916"/>
        <dbReference type="Rhea" id="RHEA-COMP:9945"/>
        <dbReference type="ChEBI" id="CHEBI:15378"/>
        <dbReference type="ChEBI" id="CHEBI:57783"/>
        <dbReference type="ChEBI" id="CHEBI:58349"/>
        <dbReference type="ChEBI" id="CHEBI:78776"/>
        <dbReference type="ChEBI" id="CHEBI:78827"/>
        <dbReference type="EC" id="1.1.1.100"/>
    </reaction>
</comment>
<evidence type="ECO:0000256" key="7">
    <source>
        <dbReference type="PIRSR" id="PIRSR611284-2"/>
    </source>
</evidence>
<evidence type="ECO:0000313" key="11">
    <source>
        <dbReference type="Proteomes" id="UP000178187"/>
    </source>
</evidence>
<evidence type="ECO:0000313" key="10">
    <source>
        <dbReference type="EMBL" id="OGW97975.1"/>
    </source>
</evidence>
<comment type="similarity">
    <text evidence="2 8">Belongs to the short-chain dehydrogenases/reductases (SDR) family.</text>
</comment>
<keyword evidence="8" id="KW-0443">Lipid metabolism</keyword>
<dbReference type="InterPro" id="IPR057326">
    <property type="entry name" value="KR_dom"/>
</dbReference>
<feature type="active site" description="Proton acceptor" evidence="6">
    <location>
        <position position="155"/>
    </location>
</feature>
<dbReference type="Proteomes" id="UP000178187">
    <property type="component" value="Unassembled WGS sequence"/>
</dbReference>
<dbReference type="GO" id="GO:0004316">
    <property type="term" value="F:3-oxoacyl-[acyl-carrier-protein] reductase (NADPH) activity"/>
    <property type="evidence" value="ECO:0007669"/>
    <property type="project" value="UniProtKB-UniRule"/>
</dbReference>
<dbReference type="InterPro" id="IPR050259">
    <property type="entry name" value="SDR"/>
</dbReference>
<dbReference type="InterPro" id="IPR020904">
    <property type="entry name" value="Sc_DH/Rdtase_CS"/>
</dbReference>
<dbReference type="NCBIfam" id="NF005559">
    <property type="entry name" value="PRK07231.1"/>
    <property type="match status" value="1"/>
</dbReference>
<feature type="binding site" evidence="7">
    <location>
        <begin position="12"/>
        <end position="15"/>
    </location>
    <ligand>
        <name>NADP(+)</name>
        <dbReference type="ChEBI" id="CHEBI:58349"/>
    </ligand>
</feature>
<dbReference type="EMBL" id="MHFR01000037">
    <property type="protein sequence ID" value="OGW97975.1"/>
    <property type="molecule type" value="Genomic_DNA"/>
</dbReference>
<feature type="binding site" evidence="7">
    <location>
        <begin position="155"/>
        <end position="159"/>
    </location>
    <ligand>
        <name>NADP(+)</name>
        <dbReference type="ChEBI" id="CHEBI:58349"/>
    </ligand>
</feature>
<organism evidence="10 11">
    <name type="scientific">Candidatus Danuiimicrobium aquiferis</name>
    <dbReference type="NCBI Taxonomy" id="1801832"/>
    <lineage>
        <taxon>Bacteria</taxon>
        <taxon>Pseudomonadati</taxon>
        <taxon>Candidatus Omnitrophota</taxon>
        <taxon>Candidatus Danuiimicrobium</taxon>
    </lineage>
</organism>
<keyword evidence="8" id="KW-0444">Lipid biosynthesis</keyword>
<keyword evidence="8" id="KW-0275">Fatty acid biosynthesis</keyword>
<dbReference type="NCBIfam" id="NF009466">
    <property type="entry name" value="PRK12826.1-2"/>
    <property type="match status" value="1"/>
</dbReference>
<evidence type="ECO:0000256" key="8">
    <source>
        <dbReference type="RuleBase" id="RU366074"/>
    </source>
</evidence>
<dbReference type="PRINTS" id="PR00081">
    <property type="entry name" value="GDHRDH"/>
</dbReference>
<feature type="binding site" evidence="7">
    <location>
        <position position="188"/>
    </location>
    <ligand>
        <name>NADP(+)</name>
        <dbReference type="ChEBI" id="CHEBI:58349"/>
    </ligand>
</feature>
<gene>
    <name evidence="10" type="ORF">A3G33_06990</name>
</gene>
<dbReference type="Gene3D" id="3.40.50.720">
    <property type="entry name" value="NAD(P)-binding Rossmann-like Domain"/>
    <property type="match status" value="1"/>
</dbReference>
<dbReference type="InterPro" id="IPR002347">
    <property type="entry name" value="SDR_fam"/>
</dbReference>
<protein>
    <recommendedName>
        <fullName evidence="8">3-oxoacyl-[acyl-carrier-protein] reductase</fullName>
        <ecNumber evidence="8">1.1.1.100</ecNumber>
    </recommendedName>
</protein>
<dbReference type="GO" id="GO:0051287">
    <property type="term" value="F:NAD binding"/>
    <property type="evidence" value="ECO:0007669"/>
    <property type="project" value="UniProtKB-UniRule"/>
</dbReference>
<evidence type="ECO:0000256" key="1">
    <source>
        <dbReference type="ARBA" id="ARBA00002607"/>
    </source>
</evidence>
<dbReference type="CDD" id="cd05333">
    <property type="entry name" value="BKR_SDR_c"/>
    <property type="match status" value="1"/>
</dbReference>
<evidence type="ECO:0000259" key="9">
    <source>
        <dbReference type="SMART" id="SM00822"/>
    </source>
</evidence>
<feature type="domain" description="Ketoreductase" evidence="9">
    <location>
        <begin position="6"/>
        <end position="191"/>
    </location>
</feature>
<keyword evidence="8" id="KW-0276">Fatty acid metabolism</keyword>
<keyword evidence="4 8" id="KW-0560">Oxidoreductase</keyword>
<dbReference type="FunFam" id="3.40.50.720:FF:000115">
    <property type="entry name" value="3-oxoacyl-[acyl-carrier-protein] reductase FabG"/>
    <property type="match status" value="1"/>
</dbReference>
<dbReference type="PROSITE" id="PS00061">
    <property type="entry name" value="ADH_SHORT"/>
    <property type="match status" value="1"/>
</dbReference>
<dbReference type="UniPathway" id="UPA00094"/>